<proteinExistence type="predicted"/>
<comment type="caution">
    <text evidence="1">The sequence shown here is derived from an EMBL/GenBank/DDBJ whole genome shotgun (WGS) entry which is preliminary data.</text>
</comment>
<dbReference type="AlphaFoldDB" id="A0A7C9QT62"/>
<accession>A0A7C9QT62</accession>
<evidence type="ECO:0000313" key="1">
    <source>
        <dbReference type="EMBL" id="NFV80043.1"/>
    </source>
</evidence>
<name>A0A7C9QT62_9PROT</name>
<sequence length="90" mass="10145">MNPSLIQRLRKAAEGHAAANGDDAPNIFREALEDILRLERIANDIETLMRPRYVYENDHIGTRKSATERHEAGERLLRAFGMAKGKPSCV</sequence>
<evidence type="ECO:0000313" key="2">
    <source>
        <dbReference type="Proteomes" id="UP000480684"/>
    </source>
</evidence>
<gene>
    <name evidence="1" type="ORF">G4223_07965</name>
</gene>
<dbReference type="EMBL" id="JAAIYP010000034">
    <property type="protein sequence ID" value="NFV80043.1"/>
    <property type="molecule type" value="Genomic_DNA"/>
</dbReference>
<reference evidence="1 2" key="1">
    <citation type="submission" date="2020-02" db="EMBL/GenBank/DDBJ databases">
        <authorList>
            <person name="Dziuba M."/>
            <person name="Kuznetsov B."/>
            <person name="Mardanov A."/>
            <person name="Ravin N."/>
            <person name="Grouzdev D."/>
        </authorList>
    </citation>
    <scope>NUCLEOTIDE SEQUENCE [LARGE SCALE GENOMIC DNA]</scope>
    <source>
        <strain evidence="1 2">SpK</strain>
    </source>
</reference>
<keyword evidence="2" id="KW-1185">Reference proteome</keyword>
<protein>
    <submittedName>
        <fullName evidence="1">Uncharacterized protein</fullName>
    </submittedName>
</protein>
<organism evidence="1 2">
    <name type="scientific">Magnetospirillum aberrantis SpK</name>
    <dbReference type="NCBI Taxonomy" id="908842"/>
    <lineage>
        <taxon>Bacteria</taxon>
        <taxon>Pseudomonadati</taxon>
        <taxon>Pseudomonadota</taxon>
        <taxon>Alphaproteobacteria</taxon>
        <taxon>Rhodospirillales</taxon>
        <taxon>Rhodospirillaceae</taxon>
        <taxon>Magnetospirillum</taxon>
    </lineage>
</organism>
<dbReference type="RefSeq" id="WP_163677450.1">
    <property type="nucleotide sequence ID" value="NZ_JAAIYP010000034.1"/>
</dbReference>
<dbReference type="Proteomes" id="UP000480684">
    <property type="component" value="Unassembled WGS sequence"/>
</dbReference>